<name>A0A564SKA3_9FIRM</name>
<dbReference type="InterPro" id="IPR029068">
    <property type="entry name" value="Glyas_Bleomycin-R_OHBP_Dase"/>
</dbReference>
<dbReference type="Proteomes" id="UP000398619">
    <property type="component" value="Unassembled WGS sequence"/>
</dbReference>
<gene>
    <name evidence="1" type="ORF">DLSSTS7063_00681</name>
</gene>
<dbReference type="RefSeq" id="WP_144099938.1">
    <property type="nucleotide sequence ID" value="NZ_CABHNM010000018.1"/>
</dbReference>
<sequence length="120" mass="13821">MTKYSYTLVVEDIEKSVAFYQQYFNWDADKKGKESAWINTQSPLVFSVVEKTYLYAGLGISEEELPEQSFCTWLYGSEEELLAEKAELLRKGLVQIGALGHFLRDGNGRIWELRKEGDLI</sequence>
<dbReference type="Gene3D" id="3.10.180.10">
    <property type="entry name" value="2,3-Dihydroxybiphenyl 1,2-Dioxygenase, domain 1"/>
    <property type="match status" value="1"/>
</dbReference>
<dbReference type="EMBL" id="CABHNM010000018">
    <property type="protein sequence ID" value="VUW95491.1"/>
    <property type="molecule type" value="Genomic_DNA"/>
</dbReference>
<proteinExistence type="predicted"/>
<dbReference type="AlphaFoldDB" id="A0A564SKA3"/>
<dbReference type="SUPFAM" id="SSF54593">
    <property type="entry name" value="Glyoxalase/Bleomycin resistance protein/Dihydroxybiphenyl dioxygenase"/>
    <property type="match status" value="1"/>
</dbReference>
<evidence type="ECO:0000313" key="2">
    <source>
        <dbReference type="Proteomes" id="UP000398619"/>
    </source>
</evidence>
<organism evidence="1 2">
    <name type="scientific">Dorea longicatena</name>
    <dbReference type="NCBI Taxonomy" id="88431"/>
    <lineage>
        <taxon>Bacteria</taxon>
        <taxon>Bacillati</taxon>
        <taxon>Bacillota</taxon>
        <taxon>Clostridia</taxon>
        <taxon>Lachnospirales</taxon>
        <taxon>Lachnospiraceae</taxon>
        <taxon>Dorea</taxon>
    </lineage>
</organism>
<protein>
    <submittedName>
        <fullName evidence="1">Uncharacterized protein</fullName>
    </submittedName>
</protein>
<reference evidence="1 2" key="1">
    <citation type="submission" date="2019-07" db="EMBL/GenBank/DDBJ databases">
        <authorList>
            <person name="Hibberd C M."/>
            <person name="Gehrig L. J."/>
            <person name="Chang H.-W."/>
            <person name="Venkatesh S."/>
        </authorList>
    </citation>
    <scope>NUCLEOTIDE SEQUENCE [LARGE SCALE GENOMIC DNA]</scope>
    <source>
        <strain evidence="1">Dorea_longicatena_SSTS_Bg7063</strain>
    </source>
</reference>
<evidence type="ECO:0000313" key="1">
    <source>
        <dbReference type="EMBL" id="VUW95491.1"/>
    </source>
</evidence>
<accession>A0A564SKA3</accession>